<dbReference type="GO" id="GO:0009403">
    <property type="term" value="P:toxin biosynthetic process"/>
    <property type="evidence" value="ECO:0007669"/>
    <property type="project" value="UniProtKB-ARBA"/>
</dbReference>
<dbReference type="PANTHER" id="PTHR24305:SF210">
    <property type="entry name" value="CYTOCHROME P450 MONOOXYGENASE ASQL-RELATED"/>
    <property type="match status" value="1"/>
</dbReference>
<evidence type="ECO:0000256" key="1">
    <source>
        <dbReference type="ARBA" id="ARBA00001971"/>
    </source>
</evidence>
<dbReference type="GO" id="GO:0004497">
    <property type="term" value="F:monooxygenase activity"/>
    <property type="evidence" value="ECO:0007669"/>
    <property type="project" value="UniProtKB-KW"/>
</dbReference>
<dbReference type="CDD" id="cd11058">
    <property type="entry name" value="CYP60B-like"/>
    <property type="match status" value="1"/>
</dbReference>
<dbReference type="KEGG" id="apuu:APUU_11321S"/>
<comment type="similarity">
    <text evidence="2 9">Belongs to the cytochrome P450 family.</text>
</comment>
<keyword evidence="3 8" id="KW-0349">Heme</keyword>
<dbReference type="OrthoDB" id="1470350at2759"/>
<keyword evidence="7 9" id="KW-0503">Monooxygenase</keyword>
<organism evidence="11 12">
    <name type="scientific">Aspergillus puulaauensis</name>
    <dbReference type="NCBI Taxonomy" id="1220207"/>
    <lineage>
        <taxon>Eukaryota</taxon>
        <taxon>Fungi</taxon>
        <taxon>Dikarya</taxon>
        <taxon>Ascomycota</taxon>
        <taxon>Pezizomycotina</taxon>
        <taxon>Eurotiomycetes</taxon>
        <taxon>Eurotiomycetidae</taxon>
        <taxon>Eurotiales</taxon>
        <taxon>Aspergillaceae</taxon>
        <taxon>Aspergillus</taxon>
    </lineage>
</organism>
<keyword evidence="12" id="KW-1185">Reference proteome</keyword>
<sequence>MAFWSGASTTGVLVSFLWATVIYAVFSVIYNLYLHPLSRFPGPKSWQCNYFFLLKASIQGKLEESIKEFHEKYGPVVRYSPNGLSFTSSKAWKDIYGFHDQAPIKDPSFYGLIHLSRDRSHSIFTAGRDQHLRARKALSYAFSERALREQEPFVKAYVDLLVQRLKELAATAGPSASTTVDLVEWYNFTTFDIIGDLAIGQSFNCLRGSKYHEWVHGFWSTIKLGAFVRAMALSTHSAFPQLLRLFAPQRLKDARRRHLEFVGVSTEKRLSEGILREKPDFISYLLRSNLVQEPLSAGEVEANTNFLLLAGTETTATGLSGTTYYLLKNREALRKAVEEVRSSFEREDDITFVTAAERLPYIQACITEGLRIYPPGPIAPPRRTLKSTVTLIAGHAVPGDVSIGVHAWSASHSAENFHRANEFIPERWITSTAQAVDAPSPFHNDRHAASQPFSFGPRNCLGKPFAYNEMRMILARVLWNFDLELLPESDGWEKQKVYTLWDKGPLMVRLSVRPN</sequence>
<dbReference type="GeneID" id="64968498"/>
<keyword evidence="10" id="KW-0472">Membrane</keyword>
<dbReference type="InterPro" id="IPR050121">
    <property type="entry name" value="Cytochrome_P450_monoxygenase"/>
</dbReference>
<dbReference type="FunFam" id="1.10.630.10:FF:000047">
    <property type="entry name" value="Cytochrome P450 monooxygenase"/>
    <property type="match status" value="1"/>
</dbReference>
<evidence type="ECO:0008006" key="13">
    <source>
        <dbReference type="Google" id="ProtNLM"/>
    </source>
</evidence>
<evidence type="ECO:0000256" key="6">
    <source>
        <dbReference type="ARBA" id="ARBA00023004"/>
    </source>
</evidence>
<evidence type="ECO:0000313" key="11">
    <source>
        <dbReference type="EMBL" id="BCS18493.1"/>
    </source>
</evidence>
<feature type="transmembrane region" description="Helical" evidence="10">
    <location>
        <begin position="12"/>
        <end position="34"/>
    </location>
</feature>
<dbReference type="InterPro" id="IPR036396">
    <property type="entry name" value="Cyt_P450_sf"/>
</dbReference>
<keyword evidence="6 8" id="KW-0408">Iron</keyword>
<reference evidence="11" key="1">
    <citation type="submission" date="2021-01" db="EMBL/GenBank/DDBJ databases">
        <authorList>
            <consortium name="Aspergillus puulaauensis MK2 genome sequencing consortium"/>
            <person name="Kazuki M."/>
            <person name="Futagami T."/>
        </authorList>
    </citation>
    <scope>NUCLEOTIDE SEQUENCE</scope>
    <source>
        <strain evidence="11">MK2</strain>
    </source>
</reference>
<evidence type="ECO:0000256" key="7">
    <source>
        <dbReference type="ARBA" id="ARBA00023033"/>
    </source>
</evidence>
<protein>
    <recommendedName>
        <fullName evidence="13">Cytochrome P450</fullName>
    </recommendedName>
</protein>
<dbReference type="InterPro" id="IPR017972">
    <property type="entry name" value="Cyt_P450_CS"/>
</dbReference>
<proteinExistence type="inferred from homology"/>
<keyword evidence="10" id="KW-0812">Transmembrane</keyword>
<accession>A0A7R7XC41</accession>
<reference evidence="11" key="2">
    <citation type="submission" date="2021-02" db="EMBL/GenBank/DDBJ databases">
        <title>Aspergillus puulaauensis MK2 genome sequence.</title>
        <authorList>
            <person name="Futagami T."/>
            <person name="Mori K."/>
            <person name="Kadooka C."/>
            <person name="Tanaka T."/>
        </authorList>
    </citation>
    <scope>NUCLEOTIDE SEQUENCE</scope>
    <source>
        <strain evidence="11">MK2</strain>
    </source>
</reference>
<evidence type="ECO:0000256" key="10">
    <source>
        <dbReference type="SAM" id="Phobius"/>
    </source>
</evidence>
<evidence type="ECO:0000256" key="4">
    <source>
        <dbReference type="ARBA" id="ARBA00022723"/>
    </source>
</evidence>
<evidence type="ECO:0000313" key="12">
    <source>
        <dbReference type="Proteomes" id="UP000654913"/>
    </source>
</evidence>
<dbReference type="AlphaFoldDB" id="A0A7R7XC41"/>
<dbReference type="Proteomes" id="UP000654913">
    <property type="component" value="Chromosome 1"/>
</dbReference>
<dbReference type="InterPro" id="IPR001128">
    <property type="entry name" value="Cyt_P450"/>
</dbReference>
<keyword evidence="5 9" id="KW-0560">Oxidoreductase</keyword>
<comment type="cofactor">
    <cofactor evidence="1 8">
        <name>heme</name>
        <dbReference type="ChEBI" id="CHEBI:30413"/>
    </cofactor>
</comment>
<feature type="binding site" description="axial binding residue" evidence="8">
    <location>
        <position position="460"/>
    </location>
    <ligand>
        <name>heme</name>
        <dbReference type="ChEBI" id="CHEBI:30413"/>
    </ligand>
    <ligandPart>
        <name>Fe</name>
        <dbReference type="ChEBI" id="CHEBI:18248"/>
    </ligandPart>
</feature>
<keyword evidence="4 8" id="KW-0479">Metal-binding</keyword>
<dbReference type="RefSeq" id="XP_041550687.1">
    <property type="nucleotide sequence ID" value="XM_041697002.1"/>
</dbReference>
<dbReference type="PRINTS" id="PR00463">
    <property type="entry name" value="EP450I"/>
</dbReference>
<dbReference type="GO" id="GO:0016705">
    <property type="term" value="F:oxidoreductase activity, acting on paired donors, with incorporation or reduction of molecular oxygen"/>
    <property type="evidence" value="ECO:0007669"/>
    <property type="project" value="InterPro"/>
</dbReference>
<evidence type="ECO:0000256" key="5">
    <source>
        <dbReference type="ARBA" id="ARBA00023002"/>
    </source>
</evidence>
<evidence type="ECO:0000256" key="3">
    <source>
        <dbReference type="ARBA" id="ARBA00022617"/>
    </source>
</evidence>
<dbReference type="InterPro" id="IPR002401">
    <property type="entry name" value="Cyt_P450_E_grp-I"/>
</dbReference>
<dbReference type="PRINTS" id="PR00385">
    <property type="entry name" value="P450"/>
</dbReference>
<dbReference type="PROSITE" id="PS00086">
    <property type="entry name" value="CYTOCHROME_P450"/>
    <property type="match status" value="1"/>
</dbReference>
<gene>
    <name evidence="11" type="ORF">APUU_11321S</name>
</gene>
<dbReference type="EMBL" id="AP024443">
    <property type="protein sequence ID" value="BCS18493.1"/>
    <property type="molecule type" value="Genomic_DNA"/>
</dbReference>
<keyword evidence="10" id="KW-1133">Transmembrane helix</keyword>
<dbReference type="GO" id="GO:0005506">
    <property type="term" value="F:iron ion binding"/>
    <property type="evidence" value="ECO:0007669"/>
    <property type="project" value="InterPro"/>
</dbReference>
<dbReference type="SUPFAM" id="SSF48264">
    <property type="entry name" value="Cytochrome P450"/>
    <property type="match status" value="1"/>
</dbReference>
<evidence type="ECO:0000256" key="2">
    <source>
        <dbReference type="ARBA" id="ARBA00010617"/>
    </source>
</evidence>
<evidence type="ECO:0000256" key="9">
    <source>
        <dbReference type="RuleBase" id="RU000461"/>
    </source>
</evidence>
<evidence type="ECO:0000256" key="8">
    <source>
        <dbReference type="PIRSR" id="PIRSR602401-1"/>
    </source>
</evidence>
<dbReference type="GO" id="GO:0020037">
    <property type="term" value="F:heme binding"/>
    <property type="evidence" value="ECO:0007669"/>
    <property type="project" value="InterPro"/>
</dbReference>
<dbReference type="Gene3D" id="1.10.630.10">
    <property type="entry name" value="Cytochrome P450"/>
    <property type="match status" value="1"/>
</dbReference>
<dbReference type="Pfam" id="PF00067">
    <property type="entry name" value="p450"/>
    <property type="match status" value="1"/>
</dbReference>
<name>A0A7R7XC41_9EURO</name>
<dbReference type="PANTHER" id="PTHR24305">
    <property type="entry name" value="CYTOCHROME P450"/>
    <property type="match status" value="1"/>
</dbReference>